<name>A0A6M3MHS5_9ZZZZ</name>
<proteinExistence type="predicted"/>
<evidence type="ECO:0000313" key="2">
    <source>
        <dbReference type="EMBL" id="QJB04959.1"/>
    </source>
</evidence>
<dbReference type="AlphaFoldDB" id="A0A6M3MHS5"/>
<evidence type="ECO:0000313" key="1">
    <source>
        <dbReference type="EMBL" id="QJB00934.1"/>
    </source>
</evidence>
<organism evidence="2">
    <name type="scientific">viral metagenome</name>
    <dbReference type="NCBI Taxonomy" id="1070528"/>
    <lineage>
        <taxon>unclassified sequences</taxon>
        <taxon>metagenomes</taxon>
        <taxon>organismal metagenomes</taxon>
    </lineage>
</organism>
<sequence length="58" mass="6204">MDYATEIEALMMVLQTVMDGHPDPELAVAQVDALIAELPEDAADPLRQAVASVRGILV</sequence>
<dbReference type="EMBL" id="MT143703">
    <property type="protein sequence ID" value="QJB00934.1"/>
    <property type="molecule type" value="Genomic_DNA"/>
</dbReference>
<accession>A0A6M3MHS5</accession>
<dbReference type="EMBL" id="MT143892">
    <property type="protein sequence ID" value="QJB04959.1"/>
    <property type="molecule type" value="Genomic_DNA"/>
</dbReference>
<gene>
    <name evidence="1" type="ORF">MM171A00156_0028</name>
    <name evidence="2" type="ORF">MM171B00154_0070</name>
</gene>
<protein>
    <submittedName>
        <fullName evidence="2">Uncharacterized protein</fullName>
    </submittedName>
</protein>
<reference evidence="2" key="1">
    <citation type="submission" date="2020-03" db="EMBL/GenBank/DDBJ databases">
        <title>The deep terrestrial virosphere.</title>
        <authorList>
            <person name="Holmfeldt K."/>
            <person name="Nilsson E."/>
            <person name="Simone D."/>
            <person name="Lopez-Fernandez M."/>
            <person name="Wu X."/>
            <person name="de Brujin I."/>
            <person name="Lundin D."/>
            <person name="Andersson A."/>
            <person name="Bertilsson S."/>
            <person name="Dopson M."/>
        </authorList>
    </citation>
    <scope>NUCLEOTIDE SEQUENCE</scope>
    <source>
        <strain evidence="1">MM171A00156</strain>
        <strain evidence="2">MM171B00154</strain>
    </source>
</reference>